<dbReference type="HOGENOM" id="CLU_2654420_0_0_1"/>
<dbReference type="STRING" id="240176.A8PE61"/>
<organism evidence="1 2">
    <name type="scientific">Coprinopsis cinerea (strain Okayama-7 / 130 / ATCC MYA-4618 / FGSC 9003)</name>
    <name type="common">Inky cap fungus</name>
    <name type="synonym">Hormographiella aspergillata</name>
    <dbReference type="NCBI Taxonomy" id="240176"/>
    <lineage>
        <taxon>Eukaryota</taxon>
        <taxon>Fungi</taxon>
        <taxon>Dikarya</taxon>
        <taxon>Basidiomycota</taxon>
        <taxon>Agaricomycotina</taxon>
        <taxon>Agaricomycetes</taxon>
        <taxon>Agaricomycetidae</taxon>
        <taxon>Agaricales</taxon>
        <taxon>Agaricineae</taxon>
        <taxon>Psathyrellaceae</taxon>
        <taxon>Coprinopsis</taxon>
    </lineage>
</organism>
<accession>A8PE61</accession>
<dbReference type="VEuPathDB" id="FungiDB:CC1G_10345"/>
<name>A8PE61_COPC7</name>
<keyword evidence="2" id="KW-1185">Reference proteome</keyword>
<dbReference type="GeneID" id="6017383"/>
<protein>
    <submittedName>
        <fullName evidence="1">Uncharacterized protein</fullName>
    </submittedName>
</protein>
<dbReference type="KEGG" id="cci:CC1G_10345"/>
<evidence type="ECO:0000313" key="1">
    <source>
        <dbReference type="EMBL" id="EAU81054.2"/>
    </source>
</evidence>
<sequence length="76" mass="8070">MALTAMYNTNPLNPSFSKMLGPDMCSLLGANGSVLAMLFDAQGVAIDATETDIPVVCNALCSKRTYQRTDLVDPDA</sequence>
<dbReference type="RefSeq" id="XP_001840731.2">
    <property type="nucleotide sequence ID" value="XM_001840679.2"/>
</dbReference>
<gene>
    <name evidence="1" type="ORF">CC1G_10345</name>
</gene>
<reference evidence="1 2" key="1">
    <citation type="journal article" date="2010" name="Proc. Natl. Acad. Sci. U.S.A.">
        <title>Insights into evolution of multicellular fungi from the assembled chromosomes of the mushroom Coprinopsis cinerea (Coprinus cinereus).</title>
        <authorList>
            <person name="Stajich J.E."/>
            <person name="Wilke S.K."/>
            <person name="Ahren D."/>
            <person name="Au C.H."/>
            <person name="Birren B.W."/>
            <person name="Borodovsky M."/>
            <person name="Burns C."/>
            <person name="Canback B."/>
            <person name="Casselton L.A."/>
            <person name="Cheng C.K."/>
            <person name="Deng J."/>
            <person name="Dietrich F.S."/>
            <person name="Fargo D.C."/>
            <person name="Farman M.L."/>
            <person name="Gathman A.C."/>
            <person name="Goldberg J."/>
            <person name="Guigo R."/>
            <person name="Hoegger P.J."/>
            <person name="Hooker J.B."/>
            <person name="Huggins A."/>
            <person name="James T.Y."/>
            <person name="Kamada T."/>
            <person name="Kilaru S."/>
            <person name="Kodira C."/>
            <person name="Kues U."/>
            <person name="Kupfer D."/>
            <person name="Kwan H.S."/>
            <person name="Lomsadze A."/>
            <person name="Li W."/>
            <person name="Lilly W.W."/>
            <person name="Ma L.J."/>
            <person name="Mackey A.J."/>
            <person name="Manning G."/>
            <person name="Martin F."/>
            <person name="Muraguchi H."/>
            <person name="Natvig D.O."/>
            <person name="Palmerini H."/>
            <person name="Ramesh M.A."/>
            <person name="Rehmeyer C.J."/>
            <person name="Roe B.A."/>
            <person name="Shenoy N."/>
            <person name="Stanke M."/>
            <person name="Ter-Hovhannisyan V."/>
            <person name="Tunlid A."/>
            <person name="Velagapudi R."/>
            <person name="Vision T.J."/>
            <person name="Zeng Q."/>
            <person name="Zolan M.E."/>
            <person name="Pukkila P.J."/>
        </authorList>
    </citation>
    <scope>NUCLEOTIDE SEQUENCE [LARGE SCALE GENOMIC DNA]</scope>
    <source>
        <strain evidence="2">Okayama-7 / 130 / ATCC MYA-4618 / FGSC 9003</strain>
    </source>
</reference>
<evidence type="ECO:0000313" key="2">
    <source>
        <dbReference type="Proteomes" id="UP000001861"/>
    </source>
</evidence>
<dbReference type="EMBL" id="AACS02000007">
    <property type="protein sequence ID" value="EAU81054.2"/>
    <property type="molecule type" value="Genomic_DNA"/>
</dbReference>
<dbReference type="AlphaFoldDB" id="A8PE61"/>
<dbReference type="Proteomes" id="UP000001861">
    <property type="component" value="Unassembled WGS sequence"/>
</dbReference>
<dbReference type="InParanoid" id="A8PE61"/>
<comment type="caution">
    <text evidence="1">The sequence shown here is derived from an EMBL/GenBank/DDBJ whole genome shotgun (WGS) entry which is preliminary data.</text>
</comment>
<proteinExistence type="predicted"/>